<evidence type="ECO:0000313" key="3">
    <source>
        <dbReference type="Proteomes" id="UP000637906"/>
    </source>
</evidence>
<dbReference type="EMBL" id="BNGU01000010">
    <property type="protein sequence ID" value="GHM59372.1"/>
    <property type="molecule type" value="Genomic_DNA"/>
</dbReference>
<evidence type="ECO:0000313" key="2">
    <source>
        <dbReference type="EMBL" id="GHM59372.1"/>
    </source>
</evidence>
<dbReference type="PANTHER" id="PTHR41795:SF1">
    <property type="entry name" value="EXOPOLYSACCHARIDE SYNTHESIS PROTEIN"/>
    <property type="match status" value="1"/>
</dbReference>
<feature type="transmembrane region" description="Helical" evidence="1">
    <location>
        <begin position="131"/>
        <end position="151"/>
    </location>
</feature>
<dbReference type="AlphaFoldDB" id="A0A8J3MMP4"/>
<accession>A0A8J3MMP4</accession>
<evidence type="ECO:0000256" key="1">
    <source>
        <dbReference type="SAM" id="Phobius"/>
    </source>
</evidence>
<dbReference type="PANTHER" id="PTHR41795">
    <property type="entry name" value="EXOPOLYSACCHARIDE SYNTHESIS PROTEIN"/>
    <property type="match status" value="1"/>
</dbReference>
<keyword evidence="1" id="KW-1133">Transmembrane helix</keyword>
<feature type="transmembrane region" description="Helical" evidence="1">
    <location>
        <begin position="63"/>
        <end position="84"/>
    </location>
</feature>
<comment type="caution">
    <text evidence="2">The sequence shown here is derived from an EMBL/GenBank/DDBJ whole genome shotgun (WGS) entry which is preliminary data.</text>
</comment>
<gene>
    <name evidence="2" type="ORF">sL5_03650</name>
</gene>
<dbReference type="PIRSF" id="PIRSF033239">
    <property type="entry name" value="ExoD"/>
    <property type="match status" value="1"/>
</dbReference>
<organism evidence="2 3">
    <name type="scientific">Candidatus Mesenet longicola</name>
    <dbReference type="NCBI Taxonomy" id="1892558"/>
    <lineage>
        <taxon>Bacteria</taxon>
        <taxon>Pseudomonadati</taxon>
        <taxon>Pseudomonadota</taxon>
        <taxon>Alphaproteobacteria</taxon>
        <taxon>Rickettsiales</taxon>
        <taxon>Anaplasmataceae</taxon>
        <taxon>Candidatus Mesenet</taxon>
    </lineage>
</organism>
<sequence length="209" mass="23369">MPKKNKTTSDILEEVANTNVQDADKITLFELKAVIHERGFGIFMLIFSLPPFIPVPIPGYTTIFAIPLILFSIQLFIGLDSPWMPKWLEKKSIKRSALVFIVERTSPILKRIEKIMQPRMSFVFCKFGEKFLALIIFLCSISIAIPLPFTHFFPSAGIAFISLGIISKDGLISLFGVVISFIGITITSVVLIAGPKILLEAFSFLKNFV</sequence>
<dbReference type="Proteomes" id="UP000637906">
    <property type="component" value="Unassembled WGS sequence"/>
</dbReference>
<keyword evidence="1" id="KW-0812">Transmembrane</keyword>
<keyword evidence="3" id="KW-1185">Reference proteome</keyword>
<dbReference type="Pfam" id="PF06055">
    <property type="entry name" value="ExoD"/>
    <property type="match status" value="1"/>
</dbReference>
<feature type="transmembrane region" description="Helical" evidence="1">
    <location>
        <begin position="39"/>
        <end position="57"/>
    </location>
</feature>
<name>A0A8J3MMP4_9RICK</name>
<protein>
    <submittedName>
        <fullName evidence="2">ABC transporter permease</fullName>
    </submittedName>
</protein>
<feature type="transmembrane region" description="Helical" evidence="1">
    <location>
        <begin position="171"/>
        <end position="193"/>
    </location>
</feature>
<reference evidence="2 3" key="1">
    <citation type="journal article" date="2021" name="Microb. Ecol.">
        <title>Candidatus Mesenet longicola: Novel Endosymbionts of Brontispa longissima that Induce Cytoplasmic Incompatibility.</title>
        <authorList>
            <person name="Takano S."/>
            <person name="Gotoh Y."/>
            <person name="Hayashi T."/>
        </authorList>
    </citation>
    <scope>NUCLEOTIDE SEQUENCE [LARGE SCALE GENOMIC DNA]</scope>
    <source>
        <strain evidence="2">L5</strain>
    </source>
</reference>
<proteinExistence type="predicted"/>
<dbReference type="InterPro" id="IPR010331">
    <property type="entry name" value="ExoD"/>
</dbReference>
<keyword evidence="1" id="KW-0472">Membrane</keyword>